<evidence type="ECO:0000313" key="5">
    <source>
        <dbReference type="Proteomes" id="UP000037751"/>
    </source>
</evidence>
<comment type="catalytic activity">
    <reaction evidence="2">
        <text>a monoacylglycerol + H2O = glycerol + a fatty acid + H(+)</text>
        <dbReference type="Rhea" id="RHEA:15245"/>
        <dbReference type="ChEBI" id="CHEBI:15377"/>
        <dbReference type="ChEBI" id="CHEBI:15378"/>
        <dbReference type="ChEBI" id="CHEBI:17408"/>
        <dbReference type="ChEBI" id="CHEBI:17754"/>
        <dbReference type="ChEBI" id="CHEBI:28868"/>
    </reaction>
</comment>
<dbReference type="PANTHER" id="PTHR37471:SF1">
    <property type="entry name" value="AB HYDROLASE-1 DOMAIN-CONTAINING PROTEIN"/>
    <property type="match status" value="1"/>
</dbReference>
<dbReference type="AlphaFoldDB" id="A0A0M8MT33"/>
<comment type="catalytic activity">
    <reaction evidence="1">
        <text>a diacylglycerol + H2O = a monoacylglycerol + a fatty acid + H(+)</text>
        <dbReference type="Rhea" id="RHEA:32731"/>
        <dbReference type="ChEBI" id="CHEBI:15377"/>
        <dbReference type="ChEBI" id="CHEBI:15378"/>
        <dbReference type="ChEBI" id="CHEBI:17408"/>
        <dbReference type="ChEBI" id="CHEBI:18035"/>
        <dbReference type="ChEBI" id="CHEBI:28868"/>
    </reaction>
</comment>
<protein>
    <submittedName>
        <fullName evidence="4">Uncharacterized protein</fullName>
    </submittedName>
</protein>
<keyword evidence="3" id="KW-0472">Membrane</keyword>
<name>A0A0M8MT33_9BASI</name>
<comment type="caution">
    <text evidence="4">The sequence shown here is derived from an EMBL/GenBank/DDBJ whole genome shotgun (WGS) entry which is preliminary data.</text>
</comment>
<accession>A0A0M8MT33</accession>
<feature type="transmembrane region" description="Helical" evidence="3">
    <location>
        <begin position="12"/>
        <end position="36"/>
    </location>
</feature>
<dbReference type="STRING" id="77020.A0A0M8MT33"/>
<dbReference type="Proteomes" id="UP000037751">
    <property type="component" value="Unassembled WGS sequence"/>
</dbReference>
<evidence type="ECO:0000256" key="2">
    <source>
        <dbReference type="ARBA" id="ARBA00048461"/>
    </source>
</evidence>
<proteinExistence type="predicted"/>
<gene>
    <name evidence="4" type="ORF">Malapachy_1674</name>
</gene>
<sequence>MLLKRQPPKALAQALVLLLWGIVPLSWVYVIAYIAIRSYFVRDASELWRLITSGRLPWQVAHRRRLVRWLSQRGLFCYALLESSFSIYYRLLARKIQGRAGSHTATREFVVRAVTTGVSDGLEDIVPHLEQSKDKAKLPTVKAPLAFDDPRAVEFRHEMAGWFLGVRPEHISLHDVQDWLSWSLFGKYYEEVIAEDSNAHDMKKFLAGAVDLFAARRGLPFPEKVDLTPKERRNKRVMLLTLDPVHVNSRPLAMYVGTFLMNRVSQAYFSVLGMHRYEVDGYSYLIYMPAGWTPDAAARGEAPRPALFLHGLGLGVVQYITAVQALVAPGGRPAMRPLLVPLQPWVSYEFFSKRFLRPWKYHEASTSIRHMLERHRLDKCGVNVLSHSMGTIVHTWLMRAWPELIHRSLFVDPVCFQLWAPHICYRFLYKPTDSFVEYVLRYFVARELGTANVLMRHFDWSANVLLADDLPERSDPSHLRIYLAGADTVVKASSVIKFLKRSGFEERIEYEPDFHHGEFILGPKNMMGKIVQALDQYSPM</sequence>
<dbReference type="Gene3D" id="3.40.50.1820">
    <property type="entry name" value="alpha/beta hydrolase"/>
    <property type="match status" value="1"/>
</dbReference>
<evidence type="ECO:0000256" key="3">
    <source>
        <dbReference type="SAM" id="Phobius"/>
    </source>
</evidence>
<dbReference type="InterPro" id="IPR029058">
    <property type="entry name" value="AB_hydrolase_fold"/>
</dbReference>
<keyword evidence="3" id="KW-1133">Transmembrane helix</keyword>
<dbReference type="PANTHER" id="PTHR37471">
    <property type="entry name" value="UNNAMED PRODUCT"/>
    <property type="match status" value="1"/>
</dbReference>
<evidence type="ECO:0000256" key="1">
    <source>
        <dbReference type="ARBA" id="ARBA00047591"/>
    </source>
</evidence>
<evidence type="ECO:0000313" key="4">
    <source>
        <dbReference type="EMBL" id="KOS13071.1"/>
    </source>
</evidence>
<dbReference type="RefSeq" id="XP_017990703.1">
    <property type="nucleotide sequence ID" value="XM_018136176.1"/>
</dbReference>
<keyword evidence="3" id="KW-0812">Transmembrane</keyword>
<dbReference type="SUPFAM" id="SSF53474">
    <property type="entry name" value="alpha/beta-Hydrolases"/>
    <property type="match status" value="1"/>
</dbReference>
<dbReference type="EMBL" id="LGAV01000007">
    <property type="protein sequence ID" value="KOS13071.1"/>
    <property type="molecule type" value="Genomic_DNA"/>
</dbReference>
<dbReference type="VEuPathDB" id="FungiDB:Malapachy_1674"/>
<reference evidence="4 5" key="1">
    <citation type="submission" date="2015-07" db="EMBL/GenBank/DDBJ databases">
        <title>Draft Genome Sequence of Malassezia furfur CBS1878 and Malassezia pachydermatis CBS1879.</title>
        <authorList>
            <person name="Triana S."/>
            <person name="Ohm R."/>
            <person name="Gonzalez A."/>
            <person name="DeCock H."/>
            <person name="Restrepo S."/>
            <person name="Celis A."/>
        </authorList>
    </citation>
    <scope>NUCLEOTIDE SEQUENCE [LARGE SCALE GENOMIC DNA]</scope>
    <source>
        <strain evidence="4 5">CBS 1879</strain>
    </source>
</reference>
<dbReference type="GeneID" id="28728051"/>
<dbReference type="OrthoDB" id="6431331at2759"/>
<organism evidence="4 5">
    <name type="scientific">Malassezia pachydermatis</name>
    <dbReference type="NCBI Taxonomy" id="77020"/>
    <lineage>
        <taxon>Eukaryota</taxon>
        <taxon>Fungi</taxon>
        <taxon>Dikarya</taxon>
        <taxon>Basidiomycota</taxon>
        <taxon>Ustilaginomycotina</taxon>
        <taxon>Malasseziomycetes</taxon>
        <taxon>Malasseziales</taxon>
        <taxon>Malasseziaceae</taxon>
        <taxon>Malassezia</taxon>
    </lineage>
</organism>
<keyword evidence="5" id="KW-1185">Reference proteome</keyword>